<proteinExistence type="predicted"/>
<dbReference type="Proteomes" id="UP000799421">
    <property type="component" value="Unassembled WGS sequence"/>
</dbReference>
<evidence type="ECO:0000256" key="1">
    <source>
        <dbReference type="SAM" id="MobiDB-lite"/>
    </source>
</evidence>
<keyword evidence="3" id="KW-1185">Reference proteome</keyword>
<protein>
    <submittedName>
        <fullName evidence="2">Uncharacterized protein</fullName>
    </submittedName>
</protein>
<name>A0A6A7C5E4_9PEZI</name>
<dbReference type="EMBL" id="MU005964">
    <property type="protein sequence ID" value="KAF2862704.1"/>
    <property type="molecule type" value="Genomic_DNA"/>
</dbReference>
<sequence>MGSASATPSLSGSTSPGSAQQRSAMSPPAHIPKRSPQSVQVEDLFGSEGQLPPVSQPPIMQPLLELYTYNYATGLDRLLECEWYATAMGCRALQQDRELLSLLAQCVNCFQTSPHHLLATPQLQALESHLVWKLMILPRVTMTPTLPLCMRIETIEHLLTGQLLPQNRIPPLPPLHADDEITFWNQLGCLTASTDLRRMADCLSILRKLLAQREHRDVLYSMAVVRHVSRLSGPGPEEIRKFRSAQELIQRQTAASCSQVIQRLCSMAMQSWACNAR</sequence>
<organism evidence="2 3">
    <name type="scientific">Piedraia hortae CBS 480.64</name>
    <dbReference type="NCBI Taxonomy" id="1314780"/>
    <lineage>
        <taxon>Eukaryota</taxon>
        <taxon>Fungi</taxon>
        <taxon>Dikarya</taxon>
        <taxon>Ascomycota</taxon>
        <taxon>Pezizomycotina</taxon>
        <taxon>Dothideomycetes</taxon>
        <taxon>Dothideomycetidae</taxon>
        <taxon>Capnodiales</taxon>
        <taxon>Piedraiaceae</taxon>
        <taxon>Piedraia</taxon>
    </lineage>
</organism>
<evidence type="ECO:0000313" key="3">
    <source>
        <dbReference type="Proteomes" id="UP000799421"/>
    </source>
</evidence>
<gene>
    <name evidence="2" type="ORF">K470DRAFT_255627</name>
</gene>
<reference evidence="2" key="1">
    <citation type="journal article" date="2020" name="Stud. Mycol.">
        <title>101 Dothideomycetes genomes: a test case for predicting lifestyles and emergence of pathogens.</title>
        <authorList>
            <person name="Haridas S."/>
            <person name="Albert R."/>
            <person name="Binder M."/>
            <person name="Bloem J."/>
            <person name="Labutti K."/>
            <person name="Salamov A."/>
            <person name="Andreopoulos B."/>
            <person name="Baker S."/>
            <person name="Barry K."/>
            <person name="Bills G."/>
            <person name="Bluhm B."/>
            <person name="Cannon C."/>
            <person name="Castanera R."/>
            <person name="Culley D."/>
            <person name="Daum C."/>
            <person name="Ezra D."/>
            <person name="Gonzalez J."/>
            <person name="Henrissat B."/>
            <person name="Kuo A."/>
            <person name="Liang C."/>
            <person name="Lipzen A."/>
            <person name="Lutzoni F."/>
            <person name="Magnuson J."/>
            <person name="Mondo S."/>
            <person name="Nolan M."/>
            <person name="Ohm R."/>
            <person name="Pangilinan J."/>
            <person name="Park H.-J."/>
            <person name="Ramirez L."/>
            <person name="Alfaro M."/>
            <person name="Sun H."/>
            <person name="Tritt A."/>
            <person name="Yoshinaga Y."/>
            <person name="Zwiers L.-H."/>
            <person name="Turgeon B."/>
            <person name="Goodwin S."/>
            <person name="Spatafora J."/>
            <person name="Crous P."/>
            <person name="Grigoriev I."/>
        </authorList>
    </citation>
    <scope>NUCLEOTIDE SEQUENCE</scope>
    <source>
        <strain evidence="2">CBS 480.64</strain>
    </source>
</reference>
<feature type="region of interest" description="Disordered" evidence="1">
    <location>
        <begin position="1"/>
        <end position="39"/>
    </location>
</feature>
<dbReference type="AlphaFoldDB" id="A0A6A7C5E4"/>
<evidence type="ECO:0000313" key="2">
    <source>
        <dbReference type="EMBL" id="KAF2862704.1"/>
    </source>
</evidence>
<dbReference type="OrthoDB" id="5375558at2759"/>
<feature type="compositionally biased region" description="Low complexity" evidence="1">
    <location>
        <begin position="1"/>
        <end position="19"/>
    </location>
</feature>
<accession>A0A6A7C5E4</accession>